<feature type="non-terminal residue" evidence="2">
    <location>
        <position position="54"/>
    </location>
</feature>
<feature type="signal peptide" evidence="1">
    <location>
        <begin position="1"/>
        <end position="23"/>
    </location>
</feature>
<accession>A0AA35QQV9</accession>
<proteinExistence type="predicted"/>
<dbReference type="EMBL" id="CANTUW010000097">
    <property type="protein sequence ID" value="CAI7935177.1"/>
    <property type="molecule type" value="Genomic_DNA"/>
</dbReference>
<comment type="caution">
    <text evidence="2">The sequence shown here is derived from an EMBL/GenBank/DDBJ whole genome shotgun (WGS) entry which is preliminary data.</text>
</comment>
<dbReference type="AlphaFoldDB" id="A0AA35QQV9"/>
<name>A0AA35QQV9_9SAUR</name>
<dbReference type="Proteomes" id="UP001178461">
    <property type="component" value="Unassembled WGS sequence"/>
</dbReference>
<gene>
    <name evidence="2" type="ORF">PODLI_1B036381</name>
</gene>
<keyword evidence="1" id="KW-0732">Signal</keyword>
<organism evidence="2 3">
    <name type="scientific">Podarcis lilfordi</name>
    <name type="common">Lilford's wall lizard</name>
    <dbReference type="NCBI Taxonomy" id="74358"/>
    <lineage>
        <taxon>Eukaryota</taxon>
        <taxon>Metazoa</taxon>
        <taxon>Chordata</taxon>
        <taxon>Craniata</taxon>
        <taxon>Vertebrata</taxon>
        <taxon>Euteleostomi</taxon>
        <taxon>Lepidosauria</taxon>
        <taxon>Squamata</taxon>
        <taxon>Bifurcata</taxon>
        <taxon>Unidentata</taxon>
        <taxon>Episquamata</taxon>
        <taxon>Laterata</taxon>
        <taxon>Lacertibaenia</taxon>
        <taxon>Lacertidae</taxon>
        <taxon>Podarcis</taxon>
    </lineage>
</organism>
<reference evidence="2" key="1">
    <citation type="submission" date="2022-12" db="EMBL/GenBank/DDBJ databases">
        <authorList>
            <person name="Alioto T."/>
            <person name="Alioto T."/>
            <person name="Gomez Garrido J."/>
        </authorList>
    </citation>
    <scope>NUCLEOTIDE SEQUENCE</scope>
</reference>
<keyword evidence="3" id="KW-1185">Reference proteome</keyword>
<protein>
    <submittedName>
        <fullName evidence="2">Uncharacterized protein</fullName>
    </submittedName>
</protein>
<evidence type="ECO:0000313" key="2">
    <source>
        <dbReference type="EMBL" id="CAI7935177.1"/>
    </source>
</evidence>
<feature type="chain" id="PRO_5041447525" evidence="1">
    <location>
        <begin position="24"/>
        <end position="54"/>
    </location>
</feature>
<evidence type="ECO:0000313" key="3">
    <source>
        <dbReference type="Proteomes" id="UP001178461"/>
    </source>
</evidence>
<evidence type="ECO:0000256" key="1">
    <source>
        <dbReference type="SAM" id="SignalP"/>
    </source>
</evidence>
<sequence length="54" mass="5688">MVPWIGALLGALLGLLLSLRAGAADAKARSCGEVREAYKAKGFSLLNIPYQEIA</sequence>